<dbReference type="PATRIC" id="fig|665004.4.peg.1214"/>
<dbReference type="Proteomes" id="UP000074382">
    <property type="component" value="Unassembled WGS sequence"/>
</dbReference>
<gene>
    <name evidence="1" type="ORF">AC529_15630</name>
</gene>
<comment type="caution">
    <text evidence="1">The sequence shown here is derived from an EMBL/GenBank/DDBJ whole genome shotgun (WGS) entry which is preliminary data.</text>
</comment>
<dbReference type="RefSeq" id="WP_068754094.1">
    <property type="nucleotide sequence ID" value="NZ_KQ950180.1"/>
</dbReference>
<dbReference type="OrthoDB" id="3425679at2"/>
<dbReference type="Gene3D" id="3.40.50.300">
    <property type="entry name" value="P-loop containing nucleotide triphosphate hydrolases"/>
    <property type="match status" value="1"/>
</dbReference>
<reference evidence="2" key="1">
    <citation type="journal article" date="2017" name="Acta Aliment.">
        <title>Plant polysaccharide degrading enzyme system of Thermpbifida cellulosilytica TB100 revealed by de novo genome project data.</title>
        <authorList>
            <person name="Toth A."/>
            <person name="Baka E."/>
            <person name="Luzics S."/>
            <person name="Bata-Vidacs I."/>
            <person name="Nagy I."/>
            <person name="Balint B."/>
            <person name="Herceg R."/>
            <person name="Olasz F."/>
            <person name="Wilk T."/>
            <person name="Nagy T."/>
            <person name="Kriszt B."/>
            <person name="Nagy I."/>
            <person name="Kukolya J."/>
        </authorList>
    </citation>
    <scope>NUCLEOTIDE SEQUENCE [LARGE SCALE GENOMIC DNA]</scope>
    <source>
        <strain evidence="2">TB100</strain>
    </source>
</reference>
<keyword evidence="2" id="KW-1185">Reference proteome</keyword>
<name>A0A147KEX4_THECS</name>
<sequence>MGQVLESRDTAAPAAVHGDPLPRRAGRWLVRAFGPVNDVLSAVETGVAVQRPIVTGRRIAVDGPHDAADGGAVAALLSLVFAHYRQDRVLALDVASGQAPLARRFGAQARQSLVDIAREAPPDSFDAVEPLLSAVRDRLWLLPGSPGGRVGLDVRAYRKALLPLSRFFGVTVIRSGSGLPAELRDSVAADAHAHVLVAEETRDGVVGVGRILDRLVAADDSAPGRTVVVLVAPEVGTDPTYDLPGAVDLLRGDGIGVFRLGRDRHLSATSVIDPRRLARATHTTVTQVAAEVLRRSM</sequence>
<dbReference type="STRING" id="665004.AC529_15630"/>
<evidence type="ECO:0008006" key="3">
    <source>
        <dbReference type="Google" id="ProtNLM"/>
    </source>
</evidence>
<evidence type="ECO:0000313" key="1">
    <source>
        <dbReference type="EMBL" id="KUP95789.1"/>
    </source>
</evidence>
<protein>
    <recommendedName>
        <fullName evidence="3">MinD-like ATPase involved in chromosome partitioning or flagellar assembly</fullName>
    </recommendedName>
</protein>
<proteinExistence type="predicted"/>
<dbReference type="AlphaFoldDB" id="A0A147KEX4"/>
<organism evidence="1 2">
    <name type="scientific">Thermobifida cellulosilytica TB100</name>
    <dbReference type="NCBI Taxonomy" id="665004"/>
    <lineage>
        <taxon>Bacteria</taxon>
        <taxon>Bacillati</taxon>
        <taxon>Actinomycetota</taxon>
        <taxon>Actinomycetes</taxon>
        <taxon>Streptosporangiales</taxon>
        <taxon>Nocardiopsidaceae</taxon>
        <taxon>Thermobifida</taxon>
    </lineage>
</organism>
<evidence type="ECO:0000313" key="2">
    <source>
        <dbReference type="Proteomes" id="UP000074382"/>
    </source>
</evidence>
<dbReference type="EMBL" id="LGEM01000108">
    <property type="protein sequence ID" value="KUP95789.1"/>
    <property type="molecule type" value="Genomic_DNA"/>
</dbReference>
<accession>A0A147KEX4</accession>
<dbReference type="InterPro" id="IPR027417">
    <property type="entry name" value="P-loop_NTPase"/>
</dbReference>